<accession>A0ABQ8TX96</accession>
<reference evidence="1 2" key="1">
    <citation type="journal article" date="2022" name="Allergy">
        <title>Genome assembly and annotation of Periplaneta americana reveal a comprehensive cockroach allergen profile.</title>
        <authorList>
            <person name="Wang L."/>
            <person name="Xiong Q."/>
            <person name="Saelim N."/>
            <person name="Wang L."/>
            <person name="Nong W."/>
            <person name="Wan A.T."/>
            <person name="Shi M."/>
            <person name="Liu X."/>
            <person name="Cao Q."/>
            <person name="Hui J.H.L."/>
            <person name="Sookrung N."/>
            <person name="Leung T.F."/>
            <person name="Tungtrongchitr A."/>
            <person name="Tsui S.K.W."/>
        </authorList>
    </citation>
    <scope>NUCLEOTIDE SEQUENCE [LARGE SCALE GENOMIC DNA]</scope>
    <source>
        <strain evidence="1">PWHHKU_190912</strain>
    </source>
</reference>
<sequence length="82" mass="9531">MAGLCEGGNELTGSLKAILKCFVWSAALYGALRRSEEKRLEVFEIWIRMERVKCTGRIGNEAMLERMMMKLIRKRRSNWLGH</sequence>
<proteinExistence type="predicted"/>
<evidence type="ECO:0000313" key="1">
    <source>
        <dbReference type="EMBL" id="KAJ4451258.1"/>
    </source>
</evidence>
<evidence type="ECO:0000313" key="2">
    <source>
        <dbReference type="Proteomes" id="UP001148838"/>
    </source>
</evidence>
<comment type="caution">
    <text evidence="1">The sequence shown here is derived from an EMBL/GenBank/DDBJ whole genome shotgun (WGS) entry which is preliminary data.</text>
</comment>
<dbReference type="EMBL" id="JAJSOF020000001">
    <property type="protein sequence ID" value="KAJ4451258.1"/>
    <property type="molecule type" value="Genomic_DNA"/>
</dbReference>
<dbReference type="Proteomes" id="UP001148838">
    <property type="component" value="Unassembled WGS sequence"/>
</dbReference>
<name>A0ABQ8TX96_PERAM</name>
<organism evidence="1 2">
    <name type="scientific">Periplaneta americana</name>
    <name type="common">American cockroach</name>
    <name type="synonym">Blatta americana</name>
    <dbReference type="NCBI Taxonomy" id="6978"/>
    <lineage>
        <taxon>Eukaryota</taxon>
        <taxon>Metazoa</taxon>
        <taxon>Ecdysozoa</taxon>
        <taxon>Arthropoda</taxon>
        <taxon>Hexapoda</taxon>
        <taxon>Insecta</taxon>
        <taxon>Pterygota</taxon>
        <taxon>Neoptera</taxon>
        <taxon>Polyneoptera</taxon>
        <taxon>Dictyoptera</taxon>
        <taxon>Blattodea</taxon>
        <taxon>Blattoidea</taxon>
        <taxon>Blattidae</taxon>
        <taxon>Blattinae</taxon>
        <taxon>Periplaneta</taxon>
    </lineage>
</organism>
<keyword evidence="2" id="KW-1185">Reference proteome</keyword>
<protein>
    <submittedName>
        <fullName evidence="1">Uncharacterized protein</fullName>
    </submittedName>
</protein>
<gene>
    <name evidence="1" type="ORF">ANN_02719</name>
</gene>